<accession>B5VJ16</accession>
<name>B5VJ16_YEAS6</name>
<reference evidence="1 2" key="1">
    <citation type="journal article" date="2008" name="FEMS Yeast Res.">
        <title>Comparative genome analysis of a Saccharomyces cerevisiae wine strain.</title>
        <authorList>
            <person name="Borneman A.R."/>
            <person name="Forgan A.H."/>
            <person name="Pretorius I.S."/>
            <person name="Chambers P.J."/>
        </authorList>
    </citation>
    <scope>NUCLEOTIDE SEQUENCE [LARGE SCALE GENOMIC DNA]</scope>
    <source>
        <strain evidence="1 2">AWRI1631</strain>
    </source>
</reference>
<sequence length="155" mass="17398">MYDRKGSKKGRYCKNISAIPGQIGLNDCLCAKAFKNSLLTEYISLICAKTCFTKFILTSDGIIFVSNNFFMKVSRMISKDFTNFFSVVNNSYIASCLLICCLDNDSHTLFGTEFVQEIRSSSSLSSANEIFLLRPPPNFKCKLACCCKRLGQEIE</sequence>
<comment type="caution">
    <text evidence="1">The sequence shown here is derived from an EMBL/GenBank/DDBJ whole genome shotgun (WGS) entry which is preliminary data.</text>
</comment>
<dbReference type="EMBL" id="ABSV01000936">
    <property type="protein sequence ID" value="EDZ72077.1"/>
    <property type="molecule type" value="Genomic_DNA"/>
</dbReference>
<organism evidence="1 2">
    <name type="scientific">Saccharomyces cerevisiae (strain AWRI1631)</name>
    <name type="common">Baker's yeast</name>
    <dbReference type="NCBI Taxonomy" id="545124"/>
    <lineage>
        <taxon>Eukaryota</taxon>
        <taxon>Fungi</taxon>
        <taxon>Dikarya</taxon>
        <taxon>Ascomycota</taxon>
        <taxon>Saccharomycotina</taxon>
        <taxon>Saccharomycetes</taxon>
        <taxon>Saccharomycetales</taxon>
        <taxon>Saccharomycetaceae</taxon>
        <taxon>Saccharomyces</taxon>
    </lineage>
</organism>
<dbReference type="Proteomes" id="UP000008988">
    <property type="component" value="Unassembled WGS sequence"/>
</dbReference>
<proteinExistence type="predicted"/>
<gene>
    <name evidence="1" type="ORF">AWRI1631_72950</name>
</gene>
<dbReference type="AlphaFoldDB" id="B5VJ16"/>
<evidence type="ECO:0000313" key="2">
    <source>
        <dbReference type="Proteomes" id="UP000008988"/>
    </source>
</evidence>
<protein>
    <submittedName>
        <fullName evidence="1">Uncharacterized protein</fullName>
    </submittedName>
</protein>
<evidence type="ECO:0000313" key="1">
    <source>
        <dbReference type="EMBL" id="EDZ72077.1"/>
    </source>
</evidence>